<protein>
    <recommendedName>
        <fullName evidence="5">Transmembrane protein</fullName>
    </recommendedName>
</protein>
<evidence type="ECO:0000313" key="3">
    <source>
        <dbReference type="EMBL" id="ONI03124.1"/>
    </source>
</evidence>
<name>A0A251NUZ9_PRUPE</name>
<evidence type="ECO:0000256" key="1">
    <source>
        <dbReference type="SAM" id="MobiDB-lite"/>
    </source>
</evidence>
<reference evidence="3 4" key="1">
    <citation type="journal article" date="2013" name="Nat. Genet.">
        <title>The high-quality draft genome of peach (Prunus persica) identifies unique patterns of genetic diversity, domestication and genome evolution.</title>
        <authorList>
            <consortium name="International Peach Genome Initiative"/>
            <person name="Verde I."/>
            <person name="Abbott A.G."/>
            <person name="Scalabrin S."/>
            <person name="Jung S."/>
            <person name="Shu S."/>
            <person name="Marroni F."/>
            <person name="Zhebentyayeva T."/>
            <person name="Dettori M.T."/>
            <person name="Grimwood J."/>
            <person name="Cattonaro F."/>
            <person name="Zuccolo A."/>
            <person name="Rossini L."/>
            <person name="Jenkins J."/>
            <person name="Vendramin E."/>
            <person name="Meisel L.A."/>
            <person name="Decroocq V."/>
            <person name="Sosinski B."/>
            <person name="Prochnik S."/>
            <person name="Mitros T."/>
            <person name="Policriti A."/>
            <person name="Cipriani G."/>
            <person name="Dondini L."/>
            <person name="Ficklin S."/>
            <person name="Goodstein D.M."/>
            <person name="Xuan P."/>
            <person name="Del Fabbro C."/>
            <person name="Aramini V."/>
            <person name="Copetti D."/>
            <person name="Gonzalez S."/>
            <person name="Horner D.S."/>
            <person name="Falchi R."/>
            <person name="Lucas S."/>
            <person name="Mica E."/>
            <person name="Maldonado J."/>
            <person name="Lazzari B."/>
            <person name="Bielenberg D."/>
            <person name="Pirona R."/>
            <person name="Miculan M."/>
            <person name="Barakat A."/>
            <person name="Testolin R."/>
            <person name="Stella A."/>
            <person name="Tartarini S."/>
            <person name="Tonutti P."/>
            <person name="Arus P."/>
            <person name="Orellana A."/>
            <person name="Wells C."/>
            <person name="Main D."/>
            <person name="Vizzotto G."/>
            <person name="Silva H."/>
            <person name="Salamini F."/>
            <person name="Schmutz J."/>
            <person name="Morgante M."/>
            <person name="Rokhsar D.S."/>
        </authorList>
    </citation>
    <scope>NUCLEOTIDE SEQUENCE [LARGE SCALE GENOMIC DNA]</scope>
    <source>
        <strain evidence="4">cv. Nemared</strain>
    </source>
</reference>
<feature type="signal peptide" evidence="2">
    <location>
        <begin position="1"/>
        <end position="40"/>
    </location>
</feature>
<gene>
    <name evidence="3" type="ORF">PRUPE_6G240500</name>
</gene>
<keyword evidence="2" id="KW-0732">Signal</keyword>
<dbReference type="Gramene" id="ONI03124">
    <property type="protein sequence ID" value="ONI03124"/>
    <property type="gene ID" value="PRUPE_6G240500"/>
</dbReference>
<feature type="compositionally biased region" description="Basic and acidic residues" evidence="1">
    <location>
        <begin position="70"/>
        <end position="82"/>
    </location>
</feature>
<accession>A0A251NUZ9</accession>
<dbReference type="EMBL" id="CM007656">
    <property type="protein sequence ID" value="ONI03124.1"/>
    <property type="molecule type" value="Genomic_DNA"/>
</dbReference>
<evidence type="ECO:0000313" key="4">
    <source>
        <dbReference type="Proteomes" id="UP000006882"/>
    </source>
</evidence>
<keyword evidence="4" id="KW-1185">Reference proteome</keyword>
<feature type="region of interest" description="Disordered" evidence="1">
    <location>
        <begin position="59"/>
        <end position="106"/>
    </location>
</feature>
<feature type="chain" id="PRO_5012174087" description="Transmembrane protein" evidence="2">
    <location>
        <begin position="41"/>
        <end position="106"/>
    </location>
</feature>
<sequence length="106" mass="11597">MLIWVFAESALSLIAMKMELKNSTILTFLLLFLLATPCFSRVGGSDVVGTEVYEIDYRGPETHSSIPPPDHSHGKPLIHKESAMASPKPKSSRASSMGRKAKQMHG</sequence>
<dbReference type="OrthoDB" id="1932094at2759"/>
<evidence type="ECO:0008006" key="5">
    <source>
        <dbReference type="Google" id="ProtNLM"/>
    </source>
</evidence>
<proteinExistence type="predicted"/>
<organism evidence="3 4">
    <name type="scientific">Prunus persica</name>
    <name type="common">Peach</name>
    <name type="synonym">Amygdalus persica</name>
    <dbReference type="NCBI Taxonomy" id="3760"/>
    <lineage>
        <taxon>Eukaryota</taxon>
        <taxon>Viridiplantae</taxon>
        <taxon>Streptophyta</taxon>
        <taxon>Embryophyta</taxon>
        <taxon>Tracheophyta</taxon>
        <taxon>Spermatophyta</taxon>
        <taxon>Magnoliopsida</taxon>
        <taxon>eudicotyledons</taxon>
        <taxon>Gunneridae</taxon>
        <taxon>Pentapetalae</taxon>
        <taxon>rosids</taxon>
        <taxon>fabids</taxon>
        <taxon>Rosales</taxon>
        <taxon>Rosaceae</taxon>
        <taxon>Amygdaloideae</taxon>
        <taxon>Amygdaleae</taxon>
        <taxon>Prunus</taxon>
    </lineage>
</organism>
<dbReference type="Proteomes" id="UP000006882">
    <property type="component" value="Chromosome G6"/>
</dbReference>
<feature type="compositionally biased region" description="Low complexity" evidence="1">
    <location>
        <begin position="83"/>
        <end position="97"/>
    </location>
</feature>
<evidence type="ECO:0000256" key="2">
    <source>
        <dbReference type="SAM" id="SignalP"/>
    </source>
</evidence>
<dbReference type="AlphaFoldDB" id="A0A251NUZ9"/>